<dbReference type="GO" id="GO:0009755">
    <property type="term" value="P:hormone-mediated signaling pathway"/>
    <property type="evidence" value="ECO:0007669"/>
    <property type="project" value="InterPro"/>
</dbReference>
<dbReference type="GO" id="GO:0008437">
    <property type="term" value="F:thyrotropin-releasing hormone activity"/>
    <property type="evidence" value="ECO:0007669"/>
    <property type="project" value="InterPro"/>
</dbReference>
<keyword evidence="11" id="KW-1185">Reference proteome</keyword>
<evidence type="ECO:0000256" key="7">
    <source>
        <dbReference type="ARBA" id="ARBA00022737"/>
    </source>
</evidence>
<evidence type="ECO:0000256" key="6">
    <source>
        <dbReference type="ARBA" id="ARBA00022729"/>
    </source>
</evidence>
<feature type="region of interest" description="Disordered" evidence="9">
    <location>
        <begin position="78"/>
        <end position="119"/>
    </location>
</feature>
<dbReference type="GO" id="GO:0030141">
    <property type="term" value="C:secretory granule"/>
    <property type="evidence" value="ECO:0007669"/>
    <property type="project" value="TreeGrafter"/>
</dbReference>
<protein>
    <recommendedName>
        <fullName evidence="12">Thyroliberin</fullName>
    </recommendedName>
</protein>
<evidence type="ECO:0000313" key="10">
    <source>
        <dbReference type="Ensembl" id="ENSOTSP00005067958.2"/>
    </source>
</evidence>
<reference evidence="10" key="2">
    <citation type="submission" date="2025-09" db="UniProtKB">
        <authorList>
            <consortium name="Ensembl"/>
        </authorList>
    </citation>
    <scope>IDENTIFICATION</scope>
</reference>
<reference evidence="10" key="1">
    <citation type="submission" date="2025-08" db="UniProtKB">
        <authorList>
            <consortium name="Ensembl"/>
        </authorList>
    </citation>
    <scope>IDENTIFICATION</scope>
</reference>
<gene>
    <name evidence="10" type="primary">TRH</name>
</gene>
<dbReference type="PANTHER" id="PTHR17530">
    <property type="entry name" value="PRO-THYROTROPIN-RELEASING HORMONE"/>
    <property type="match status" value="1"/>
</dbReference>
<dbReference type="Ensembl" id="ENSOTST00005073802.2">
    <property type="protein sequence ID" value="ENSOTSP00005067958.2"/>
    <property type="gene ID" value="ENSOTSG00005032366.2"/>
</dbReference>
<dbReference type="GO" id="GO:0042755">
    <property type="term" value="P:eating behavior"/>
    <property type="evidence" value="ECO:0007669"/>
    <property type="project" value="TreeGrafter"/>
</dbReference>
<name>A0A8C8HXC9_ONCTS</name>
<keyword evidence="4" id="KW-0165">Cleavage on pair of basic residues</keyword>
<evidence type="ECO:0000313" key="11">
    <source>
        <dbReference type="Proteomes" id="UP000694402"/>
    </source>
</evidence>
<keyword evidence="5" id="KW-0372">Hormone</keyword>
<feature type="compositionally biased region" description="Basic and acidic residues" evidence="9">
    <location>
        <begin position="78"/>
        <end position="92"/>
    </location>
</feature>
<evidence type="ECO:0000256" key="2">
    <source>
        <dbReference type="ARBA" id="ARBA00010437"/>
    </source>
</evidence>
<dbReference type="InterPro" id="IPR008857">
    <property type="entry name" value="TRH"/>
</dbReference>
<dbReference type="GO" id="GO:0014050">
    <property type="term" value="P:negative regulation of glutamate secretion"/>
    <property type="evidence" value="ECO:0007669"/>
    <property type="project" value="TreeGrafter"/>
</dbReference>
<accession>A0A8C8HXC9</accession>
<dbReference type="PANTHER" id="PTHR17530:SF2">
    <property type="entry name" value="PRO-THYROTROPIN-RELEASING HORMONE"/>
    <property type="match status" value="1"/>
</dbReference>
<comment type="similarity">
    <text evidence="2">Belongs to the TRH family.</text>
</comment>
<feature type="compositionally biased region" description="Basic and acidic residues" evidence="9">
    <location>
        <begin position="101"/>
        <end position="113"/>
    </location>
</feature>
<dbReference type="GO" id="GO:0014054">
    <property type="term" value="P:positive regulation of gamma-aminobutyric acid secretion"/>
    <property type="evidence" value="ECO:0007669"/>
    <property type="project" value="TreeGrafter"/>
</dbReference>
<dbReference type="GO" id="GO:0001692">
    <property type="term" value="P:histamine metabolic process"/>
    <property type="evidence" value="ECO:0007669"/>
    <property type="project" value="TreeGrafter"/>
</dbReference>
<dbReference type="AlphaFoldDB" id="A0A8C8HXC9"/>
<feature type="region of interest" description="Disordered" evidence="9">
    <location>
        <begin position="230"/>
        <end position="252"/>
    </location>
</feature>
<feature type="region of interest" description="Disordered" evidence="9">
    <location>
        <begin position="161"/>
        <end position="207"/>
    </location>
</feature>
<keyword evidence="7" id="KW-0677">Repeat</keyword>
<dbReference type="GO" id="GO:0032024">
    <property type="term" value="P:positive regulation of insulin secretion"/>
    <property type="evidence" value="ECO:0007669"/>
    <property type="project" value="TreeGrafter"/>
</dbReference>
<keyword evidence="3" id="KW-0964">Secreted</keyword>
<evidence type="ECO:0008006" key="12">
    <source>
        <dbReference type="Google" id="ProtNLM"/>
    </source>
</evidence>
<dbReference type="Pfam" id="PF05438">
    <property type="entry name" value="TRH"/>
    <property type="match status" value="1"/>
</dbReference>
<evidence type="ECO:0000256" key="8">
    <source>
        <dbReference type="ARBA" id="ARBA00022815"/>
    </source>
</evidence>
<evidence type="ECO:0000256" key="5">
    <source>
        <dbReference type="ARBA" id="ARBA00022702"/>
    </source>
</evidence>
<keyword evidence="8" id="KW-0027">Amidation</keyword>
<keyword evidence="6" id="KW-0732">Signal</keyword>
<evidence type="ECO:0000256" key="3">
    <source>
        <dbReference type="ARBA" id="ARBA00022525"/>
    </source>
</evidence>
<evidence type="ECO:0000256" key="4">
    <source>
        <dbReference type="ARBA" id="ARBA00022685"/>
    </source>
</evidence>
<dbReference type="GO" id="GO:0005576">
    <property type="term" value="C:extracellular region"/>
    <property type="evidence" value="ECO:0007669"/>
    <property type="project" value="UniProtKB-SubCell"/>
</dbReference>
<comment type="subcellular location">
    <subcellularLocation>
        <location evidence="1">Secreted</location>
    </subcellularLocation>
</comment>
<evidence type="ECO:0000256" key="9">
    <source>
        <dbReference type="SAM" id="MobiDB-lite"/>
    </source>
</evidence>
<evidence type="ECO:0000256" key="1">
    <source>
        <dbReference type="ARBA" id="ARBA00004613"/>
    </source>
</evidence>
<dbReference type="Proteomes" id="UP000694402">
    <property type="component" value="Unassembled WGS sequence"/>
</dbReference>
<feature type="compositionally biased region" description="Basic and acidic residues" evidence="9">
    <location>
        <begin position="178"/>
        <end position="187"/>
    </location>
</feature>
<organism evidence="10 11">
    <name type="scientific">Oncorhynchus tshawytscha</name>
    <name type="common">Chinook salmon</name>
    <name type="synonym">Salmo tshawytscha</name>
    <dbReference type="NCBI Taxonomy" id="74940"/>
    <lineage>
        <taxon>Eukaryota</taxon>
        <taxon>Metazoa</taxon>
        <taxon>Chordata</taxon>
        <taxon>Craniata</taxon>
        <taxon>Vertebrata</taxon>
        <taxon>Euteleostomi</taxon>
        <taxon>Actinopterygii</taxon>
        <taxon>Neopterygii</taxon>
        <taxon>Teleostei</taxon>
        <taxon>Protacanthopterygii</taxon>
        <taxon>Salmoniformes</taxon>
        <taxon>Salmonidae</taxon>
        <taxon>Salmoninae</taxon>
        <taxon>Oncorhynchus</taxon>
    </lineage>
</organism>
<sequence>PRDGPSSGTFLDSHPVYDSRLSLTYLLPTPWINTFRDSTICIWVSPCVLISAFIIRWLEGLTSQPEWLVKRQHPGKRYQEELEKRQHPGKREEDEDEDYGEVQKRQHPGKREDEFDSFVDLQRRQHPGKRLILEQITENPAFLSELSKRQHPGKRYVMYYSKRQHPGRREVDDESDAGDLKELEKRQHPGKRYLDNTSPDLDANSPCDVLDPGCSKANLLLQLLDNVNKSRAEKRQHPGKRSAPVEDLTEQE</sequence>
<proteinExistence type="inferred from homology"/>
<dbReference type="GeneTree" id="ENSGT00390000016951"/>